<dbReference type="InterPro" id="IPR029058">
    <property type="entry name" value="AB_hydrolase_fold"/>
</dbReference>
<keyword evidence="3" id="KW-0378">Hydrolase</keyword>
<dbReference type="Gene3D" id="3.40.50.1820">
    <property type="entry name" value="alpha/beta hydrolase"/>
    <property type="match status" value="1"/>
</dbReference>
<dbReference type="EMBL" id="RBAN01000001">
    <property type="protein sequence ID" value="RKN58640.1"/>
    <property type="molecule type" value="Genomic_DNA"/>
</dbReference>
<evidence type="ECO:0000256" key="1">
    <source>
        <dbReference type="ARBA" id="ARBA00008645"/>
    </source>
</evidence>
<evidence type="ECO:0000313" key="4">
    <source>
        <dbReference type="Proteomes" id="UP000279968"/>
    </source>
</evidence>
<dbReference type="GO" id="GO:0016787">
    <property type="term" value="F:hydrolase activity"/>
    <property type="evidence" value="ECO:0007669"/>
    <property type="project" value="UniProtKB-KW"/>
</dbReference>
<dbReference type="PANTHER" id="PTHR22946">
    <property type="entry name" value="DIENELACTONE HYDROLASE DOMAIN-CONTAINING PROTEIN-RELATED"/>
    <property type="match status" value="1"/>
</dbReference>
<keyword evidence="4" id="KW-1185">Reference proteome</keyword>
<proteinExistence type="inferred from homology"/>
<dbReference type="AlphaFoldDB" id="A0A3B0ADW0"/>
<gene>
    <name evidence="3" type="ORF">D7193_08965</name>
</gene>
<feature type="domain" description="Dienelactone hydrolase" evidence="2">
    <location>
        <begin position="86"/>
        <end position="207"/>
    </location>
</feature>
<dbReference type="Proteomes" id="UP000279968">
    <property type="component" value="Unassembled WGS sequence"/>
</dbReference>
<reference evidence="3 4" key="1">
    <citation type="journal article" date="2015" name="Int. J. Syst. Evol. Microbiol.">
        <title>Micromonospora costi sp. nov., isolated from a leaf of Costus speciosus.</title>
        <authorList>
            <person name="Thawai C."/>
        </authorList>
    </citation>
    <scope>NUCLEOTIDE SEQUENCE [LARGE SCALE GENOMIC DNA]</scope>
    <source>
        <strain evidence="3 4">CS1-12</strain>
    </source>
</reference>
<comment type="similarity">
    <text evidence="1">Belongs to the AB hydrolase superfamily.</text>
</comment>
<protein>
    <submittedName>
        <fullName evidence="3">Hydrolase</fullName>
    </submittedName>
</protein>
<comment type="caution">
    <text evidence="3">The sequence shown here is derived from an EMBL/GenBank/DDBJ whole genome shotgun (WGS) entry which is preliminary data.</text>
</comment>
<dbReference type="OrthoDB" id="9810066at2"/>
<organism evidence="3 4">
    <name type="scientific">Micromonospora costi</name>
    <dbReference type="NCBI Taxonomy" id="1530042"/>
    <lineage>
        <taxon>Bacteria</taxon>
        <taxon>Bacillati</taxon>
        <taxon>Actinomycetota</taxon>
        <taxon>Actinomycetes</taxon>
        <taxon>Micromonosporales</taxon>
        <taxon>Micromonosporaceae</taxon>
        <taxon>Micromonospora</taxon>
    </lineage>
</organism>
<sequence length="217" mass="22807">MDVRSSEVKIPVGEAVLAADLVLPTDPVGVVLFAHGSGSSRHSPRNTAVARVLNRQALGTVLVDLLTPAEEQVDLRTAELRFDIGLLSDRLAAIVDWLVEEPSTRGLPIGLFGASTGAAAALVSAAYRPEQVRAVVSRGGRPDLAGPSLAGVRAPTLLLVGGLDEEVIALNEQARRALLGQVELHVVPGATHLFEEPGKLDQVADEAASWFATHLRS</sequence>
<dbReference type="InterPro" id="IPR002925">
    <property type="entry name" value="Dienelactn_hydro"/>
</dbReference>
<dbReference type="InterPro" id="IPR050261">
    <property type="entry name" value="FrsA_esterase"/>
</dbReference>
<evidence type="ECO:0000313" key="3">
    <source>
        <dbReference type="EMBL" id="RKN58640.1"/>
    </source>
</evidence>
<accession>A0A3B0ADW0</accession>
<dbReference type="SUPFAM" id="SSF53474">
    <property type="entry name" value="alpha/beta-Hydrolases"/>
    <property type="match status" value="1"/>
</dbReference>
<dbReference type="RefSeq" id="WP_120778801.1">
    <property type="nucleotide sequence ID" value="NZ_JBHLUP010000009.1"/>
</dbReference>
<name>A0A3B0ADW0_9ACTN</name>
<dbReference type="Pfam" id="PF01738">
    <property type="entry name" value="DLH"/>
    <property type="match status" value="1"/>
</dbReference>
<evidence type="ECO:0000259" key="2">
    <source>
        <dbReference type="Pfam" id="PF01738"/>
    </source>
</evidence>